<evidence type="ECO:0000256" key="1">
    <source>
        <dbReference type="ARBA" id="ARBA00004651"/>
    </source>
</evidence>
<feature type="domain" description="Citrate transporter-like" evidence="9">
    <location>
        <begin position="27"/>
        <end position="355"/>
    </location>
</feature>
<feature type="transmembrane region" description="Helical" evidence="8">
    <location>
        <begin position="309"/>
        <end position="333"/>
    </location>
</feature>
<feature type="transmembrane region" description="Helical" evidence="8">
    <location>
        <begin position="391"/>
        <end position="418"/>
    </location>
</feature>
<comment type="subcellular location">
    <subcellularLocation>
        <location evidence="1">Cell membrane</location>
        <topology evidence="1">Multi-pass membrane protein</topology>
    </subcellularLocation>
</comment>
<comment type="similarity">
    <text evidence="2">Belongs to the CitM (TC 2.A.11) transporter family.</text>
</comment>
<gene>
    <name evidence="10" type="ORF">KN1_07820</name>
</gene>
<name>A0A8D5U5L4_9CREN</name>
<feature type="transmembrane region" description="Helical" evidence="8">
    <location>
        <begin position="221"/>
        <end position="239"/>
    </location>
</feature>
<feature type="transmembrane region" description="Helical" evidence="8">
    <location>
        <begin position="63"/>
        <end position="87"/>
    </location>
</feature>
<evidence type="ECO:0000256" key="6">
    <source>
        <dbReference type="ARBA" id="ARBA00022989"/>
    </source>
</evidence>
<feature type="transmembrane region" description="Helical" evidence="8">
    <location>
        <begin position="274"/>
        <end position="303"/>
    </location>
</feature>
<evidence type="ECO:0000256" key="5">
    <source>
        <dbReference type="ARBA" id="ARBA00022692"/>
    </source>
</evidence>
<dbReference type="PANTHER" id="PTHR43302">
    <property type="entry name" value="TRANSPORTER ARSB-RELATED"/>
    <property type="match status" value="1"/>
</dbReference>
<keyword evidence="4" id="KW-1003">Cell membrane</keyword>
<dbReference type="PANTHER" id="PTHR43302:SF5">
    <property type="entry name" value="TRANSPORTER ARSB-RELATED"/>
    <property type="match status" value="1"/>
</dbReference>
<keyword evidence="5 8" id="KW-0812">Transmembrane</keyword>
<protein>
    <submittedName>
        <fullName evidence="10">Anion transporter</fullName>
    </submittedName>
</protein>
<evidence type="ECO:0000256" key="2">
    <source>
        <dbReference type="ARBA" id="ARBA00009843"/>
    </source>
</evidence>
<evidence type="ECO:0000256" key="8">
    <source>
        <dbReference type="SAM" id="Phobius"/>
    </source>
</evidence>
<evidence type="ECO:0000256" key="7">
    <source>
        <dbReference type="ARBA" id="ARBA00023136"/>
    </source>
</evidence>
<dbReference type="PRINTS" id="PR00758">
    <property type="entry name" value="ARSENICPUMP"/>
</dbReference>
<dbReference type="Proteomes" id="UP000825123">
    <property type="component" value="Chromosome"/>
</dbReference>
<keyword evidence="6 8" id="KW-1133">Transmembrane helix</keyword>
<evidence type="ECO:0000259" key="9">
    <source>
        <dbReference type="Pfam" id="PF03600"/>
    </source>
</evidence>
<feature type="transmembrane region" description="Helical" evidence="8">
    <location>
        <begin position="7"/>
        <end position="27"/>
    </location>
</feature>
<feature type="transmembrane region" description="Helical" evidence="8">
    <location>
        <begin position="245"/>
        <end position="262"/>
    </location>
</feature>
<dbReference type="Pfam" id="PF03600">
    <property type="entry name" value="CitMHS"/>
    <property type="match status" value="1"/>
</dbReference>
<proteinExistence type="inferred from homology"/>
<keyword evidence="11" id="KW-1185">Reference proteome</keyword>
<reference evidence="10 11" key="1">
    <citation type="submission" date="2021-04" db="EMBL/GenBank/DDBJ databases">
        <title>Complete genome sequence of Stygiolobus sp. KN-1.</title>
        <authorList>
            <person name="Nakamura K."/>
            <person name="Sakai H."/>
            <person name="Kurosawa N."/>
        </authorList>
    </citation>
    <scope>NUCLEOTIDE SEQUENCE [LARGE SCALE GENOMIC DNA]</scope>
    <source>
        <strain evidence="10 11">KN-1</strain>
    </source>
</reference>
<dbReference type="EMBL" id="AP024597">
    <property type="protein sequence ID" value="BCU69485.1"/>
    <property type="molecule type" value="Genomic_DNA"/>
</dbReference>
<evidence type="ECO:0000256" key="4">
    <source>
        <dbReference type="ARBA" id="ARBA00022475"/>
    </source>
</evidence>
<feature type="transmembrane region" description="Helical" evidence="8">
    <location>
        <begin position="33"/>
        <end position="51"/>
    </location>
</feature>
<evidence type="ECO:0000313" key="10">
    <source>
        <dbReference type="EMBL" id="BCU69485.1"/>
    </source>
</evidence>
<organism evidence="10 11">
    <name type="scientific">Stygiolobus caldivivus</name>
    <dbReference type="NCBI Taxonomy" id="2824673"/>
    <lineage>
        <taxon>Archaea</taxon>
        <taxon>Thermoproteota</taxon>
        <taxon>Thermoprotei</taxon>
        <taxon>Sulfolobales</taxon>
        <taxon>Sulfolobaceae</taxon>
        <taxon>Stygiolobus</taxon>
    </lineage>
</organism>
<keyword evidence="3" id="KW-0813">Transport</keyword>
<dbReference type="InterPro" id="IPR004680">
    <property type="entry name" value="Cit_transptr-like_dom"/>
</dbReference>
<feature type="transmembrane region" description="Helical" evidence="8">
    <location>
        <begin position="139"/>
        <end position="156"/>
    </location>
</feature>
<dbReference type="InterPro" id="IPR000802">
    <property type="entry name" value="Arsenical_pump_ArsB"/>
</dbReference>
<accession>A0A8D5U5L4</accession>
<dbReference type="AlphaFoldDB" id="A0A8D5U5L4"/>
<dbReference type="GO" id="GO:0015105">
    <property type="term" value="F:arsenite transmembrane transporter activity"/>
    <property type="evidence" value="ECO:0007669"/>
    <property type="project" value="InterPro"/>
</dbReference>
<evidence type="ECO:0000256" key="3">
    <source>
        <dbReference type="ARBA" id="ARBA00022448"/>
    </source>
</evidence>
<keyword evidence="7 8" id="KW-0472">Membrane</keyword>
<sequence>MPFIFTVELVALLIAIFTYLMIAFRSITKVPPWASMFFGGVLMIVTGVISVNQAYSSINLDVIIFLITIFTFSSALELSGFLRYLAYKLIITYRHPKKVLFFILLYSGLLSNLVTNDGIASSWTPVILEASKAMKIDELPFLYTLAFGVTIGSVMMPTGNPQNLLILLEAHVSYLAFIGVLAIPTFVNLVLSYFILLLLFKDKVKDAVIDEIRPVEIKDRKLAYLSLSLLIMTVVLFLILSTIRIDIVLGSLITSSLLLLVARERRNIIQRIDWSTILFFIGLFIFTEGLFRGGVIDLLYHFIPPPTNVLTIMVSSVALSQVLSNVPLVAIYIPEIMQLGVGTTINWLALAAGSTIAGNFTILGAASNVIISEASEIRGGKSFNFFEFIKYSLPILLVNFVVLYVFISLVGTTLIQLLTAFH</sequence>
<feature type="transmembrane region" description="Helical" evidence="8">
    <location>
        <begin position="345"/>
        <end position="371"/>
    </location>
</feature>
<dbReference type="KEGG" id="csty:KN1_07820"/>
<dbReference type="GO" id="GO:0005886">
    <property type="term" value="C:plasma membrane"/>
    <property type="evidence" value="ECO:0007669"/>
    <property type="project" value="UniProtKB-SubCell"/>
</dbReference>
<evidence type="ECO:0000313" key="11">
    <source>
        <dbReference type="Proteomes" id="UP000825123"/>
    </source>
</evidence>
<feature type="transmembrane region" description="Helical" evidence="8">
    <location>
        <begin position="176"/>
        <end position="200"/>
    </location>
</feature>